<dbReference type="FunFam" id="3.20.20.140:FF:000005">
    <property type="entry name" value="TatD family hydrolase"/>
    <property type="match status" value="1"/>
</dbReference>
<keyword evidence="2" id="KW-0378">Hydrolase</keyword>
<dbReference type="SUPFAM" id="SSF51556">
    <property type="entry name" value="Metallo-dependent hydrolases"/>
    <property type="match status" value="1"/>
</dbReference>
<dbReference type="Gene3D" id="3.30.360.20">
    <property type="entry name" value="RNA 3'-terminal phosphate cyclase, insert domain"/>
    <property type="match status" value="1"/>
</dbReference>
<dbReference type="InterPro" id="IPR018228">
    <property type="entry name" value="DNase_TatD-rel_CS"/>
</dbReference>
<dbReference type="GO" id="GO:0005634">
    <property type="term" value="C:nucleus"/>
    <property type="evidence" value="ECO:0007669"/>
    <property type="project" value="TreeGrafter"/>
</dbReference>
<dbReference type="GO" id="GO:0016788">
    <property type="term" value="F:hydrolase activity, acting on ester bonds"/>
    <property type="evidence" value="ECO:0007669"/>
    <property type="project" value="InterPro"/>
</dbReference>
<feature type="domain" description="RNA 3'-terminal phosphate cyclase" evidence="3">
    <location>
        <begin position="312"/>
        <end position="649"/>
    </location>
</feature>
<evidence type="ECO:0000313" key="6">
    <source>
        <dbReference type="Proteomes" id="UP000332933"/>
    </source>
</evidence>
<dbReference type="CDD" id="cd01310">
    <property type="entry name" value="TatD_DNAse"/>
    <property type="match status" value="1"/>
</dbReference>
<dbReference type="InterPro" id="IPR000228">
    <property type="entry name" value="RNA3'_term_phos_cyc"/>
</dbReference>
<dbReference type="GO" id="GO:0006396">
    <property type="term" value="P:RNA processing"/>
    <property type="evidence" value="ECO:0007669"/>
    <property type="project" value="InterPro"/>
</dbReference>
<keyword evidence="6" id="KW-1185">Reference proteome</keyword>
<dbReference type="Proteomes" id="UP000332933">
    <property type="component" value="Unassembled WGS sequence"/>
</dbReference>
<sequence length="668" mass="71436">MASGSPVIDIGVNLLNRQFQKDLPRVLKRSAEENVTTIVATGTDLKLSERQIAYIRKRTIPLPHLVCTVGIHPHSAKDAGSDFVARQHALIEANRDVVVAVGECGLDFNRDFSPRDVQMQVFRDQVRLACELHLPLFCHERDAHAEFLAVLVPFLETGQLRASQVVVHCFTGSEAELKTYVRLGFFIGLTGFIAMSSRGATLRRSVASIPLSQLMVETDAPFMHPTQARQRCEPHHIHAVVDTIAECMRVPAADVAAATTANATRFFALASSLVAKVKVAEPASLSVHPPPPGPSTPSGDSSVVVIDGSKFEGGGQILRLAFPLGALLRHDVQVHSIRAGRAKSGLGNQHVCGLTLLASMGSAWTLHGHHLHSTAAHLVHTSSSLSTPLLTLNGRVFTASMATAGAVSLVLQGVLPLLLFAAEPTELQLVGGTHGMYAPTTDWIELALVPFLARMGVHFEVAVARRGFMPRGDGHVSVTTLGATGAPLQPLVLDTPSRTVEHVTCRVTCGAAATVGPAALAAMRKQLRFLFAVGSDVPWTEEVIDEPRLKKSGHLSIHVTLNLGHGNIFAASCAQVKSIDQAVKIVVHELDRVWDSDACVDEHLADNALVYMALAAGTSRLRIPLHAASQHVEAAMYVLSALTGVQFEVETCGKSRVVSCRGLGFTGQ</sequence>
<dbReference type="InterPro" id="IPR001130">
    <property type="entry name" value="TatD-like"/>
</dbReference>
<dbReference type="GO" id="GO:0003963">
    <property type="term" value="F:RNA-3'-phosphate cyclase activity"/>
    <property type="evidence" value="ECO:0007669"/>
    <property type="project" value="TreeGrafter"/>
</dbReference>
<dbReference type="GO" id="GO:0046872">
    <property type="term" value="F:metal ion binding"/>
    <property type="evidence" value="ECO:0007669"/>
    <property type="project" value="UniProtKB-KW"/>
</dbReference>
<gene>
    <name evidence="5" type="primary">Aste57867_14496</name>
    <name evidence="4" type="ORF">As57867_014442</name>
    <name evidence="5" type="ORF">ASTE57867_14496</name>
</gene>
<dbReference type="AlphaFoldDB" id="A0A485L3A1"/>
<evidence type="ECO:0000256" key="1">
    <source>
        <dbReference type="ARBA" id="ARBA00022723"/>
    </source>
</evidence>
<dbReference type="PANTHER" id="PTHR11096:SF0">
    <property type="entry name" value="RNA 3'-TERMINAL PHOSPHATE CYCLASE"/>
    <property type="match status" value="1"/>
</dbReference>
<evidence type="ECO:0000256" key="2">
    <source>
        <dbReference type="ARBA" id="ARBA00022801"/>
    </source>
</evidence>
<organism evidence="5 6">
    <name type="scientific">Aphanomyces stellatus</name>
    <dbReference type="NCBI Taxonomy" id="120398"/>
    <lineage>
        <taxon>Eukaryota</taxon>
        <taxon>Sar</taxon>
        <taxon>Stramenopiles</taxon>
        <taxon>Oomycota</taxon>
        <taxon>Saprolegniomycetes</taxon>
        <taxon>Saprolegniales</taxon>
        <taxon>Verrucalvaceae</taxon>
        <taxon>Aphanomyces</taxon>
    </lineage>
</organism>
<dbReference type="InterPro" id="IPR023797">
    <property type="entry name" value="RNA3'_phos_cyclase_dom"/>
</dbReference>
<dbReference type="InterPro" id="IPR032466">
    <property type="entry name" value="Metal_Hydrolase"/>
</dbReference>
<protein>
    <submittedName>
        <fullName evidence="5">Aste57867_14496 protein</fullName>
    </submittedName>
</protein>
<dbReference type="InterPro" id="IPR013792">
    <property type="entry name" value="RNA3'P_cycl/enolpyr_Trfase_a/b"/>
</dbReference>
<evidence type="ECO:0000259" key="3">
    <source>
        <dbReference type="Pfam" id="PF01137"/>
    </source>
</evidence>
<dbReference type="InterPro" id="IPR037136">
    <property type="entry name" value="RNA3'_phos_cyclase_dom_sf"/>
</dbReference>
<reference evidence="4" key="2">
    <citation type="submission" date="2019-06" db="EMBL/GenBank/DDBJ databases">
        <title>Genomics analysis of Aphanomyces spp. identifies a new class of oomycete effector associated with host adaptation.</title>
        <authorList>
            <person name="Gaulin E."/>
        </authorList>
    </citation>
    <scope>NUCLEOTIDE SEQUENCE</scope>
    <source>
        <strain evidence="4">CBS 578.67</strain>
    </source>
</reference>
<dbReference type="PROSITE" id="PS01091">
    <property type="entry name" value="TATD_3"/>
    <property type="match status" value="1"/>
</dbReference>
<evidence type="ECO:0000313" key="5">
    <source>
        <dbReference type="EMBL" id="VFT91318.1"/>
    </source>
</evidence>
<dbReference type="Pfam" id="PF01137">
    <property type="entry name" value="RTC"/>
    <property type="match status" value="1"/>
</dbReference>
<dbReference type="Gene3D" id="3.20.20.140">
    <property type="entry name" value="Metal-dependent hydrolases"/>
    <property type="match status" value="1"/>
</dbReference>
<reference evidence="5 6" key="1">
    <citation type="submission" date="2019-03" db="EMBL/GenBank/DDBJ databases">
        <authorList>
            <person name="Gaulin E."/>
            <person name="Dumas B."/>
        </authorList>
    </citation>
    <scope>NUCLEOTIDE SEQUENCE [LARGE SCALE GENOMIC DNA]</scope>
    <source>
        <strain evidence="5">CBS 568.67</strain>
    </source>
</reference>
<dbReference type="Pfam" id="PF01026">
    <property type="entry name" value="TatD_DNase"/>
    <property type="match status" value="1"/>
</dbReference>
<keyword evidence="1" id="KW-0479">Metal-binding</keyword>
<name>A0A485L3A1_9STRA</name>
<proteinExistence type="predicted"/>
<dbReference type="SUPFAM" id="SSF55205">
    <property type="entry name" value="EPT/RTPC-like"/>
    <property type="match status" value="1"/>
</dbReference>
<dbReference type="EMBL" id="VJMH01005543">
    <property type="protein sequence ID" value="KAF0694657.1"/>
    <property type="molecule type" value="Genomic_DNA"/>
</dbReference>
<dbReference type="Gene3D" id="3.65.10.20">
    <property type="entry name" value="RNA 3'-terminal phosphate cyclase domain"/>
    <property type="match status" value="1"/>
</dbReference>
<dbReference type="PANTHER" id="PTHR11096">
    <property type="entry name" value="RNA 3' TERMINAL PHOSPHATE CYCLASE"/>
    <property type="match status" value="1"/>
</dbReference>
<dbReference type="EMBL" id="CAADRA010005564">
    <property type="protein sequence ID" value="VFT91318.1"/>
    <property type="molecule type" value="Genomic_DNA"/>
</dbReference>
<evidence type="ECO:0000313" key="4">
    <source>
        <dbReference type="EMBL" id="KAF0694657.1"/>
    </source>
</evidence>
<accession>A0A485L3A1</accession>
<dbReference type="OrthoDB" id="413993at2759"/>
<dbReference type="InterPro" id="IPR036553">
    <property type="entry name" value="RPTC_insert"/>
</dbReference>